<evidence type="ECO:0000256" key="1">
    <source>
        <dbReference type="ARBA" id="ARBA00022723"/>
    </source>
</evidence>
<keyword evidence="2 4" id="KW-0863">Zinc-finger</keyword>
<dbReference type="PROSITE" id="PS00518">
    <property type="entry name" value="ZF_RING_1"/>
    <property type="match status" value="3"/>
</dbReference>
<organism evidence="7 8">
    <name type="scientific">Panagrellus redivivus</name>
    <name type="common">Microworm</name>
    <dbReference type="NCBI Taxonomy" id="6233"/>
    <lineage>
        <taxon>Eukaryota</taxon>
        <taxon>Metazoa</taxon>
        <taxon>Ecdysozoa</taxon>
        <taxon>Nematoda</taxon>
        <taxon>Chromadorea</taxon>
        <taxon>Rhabditida</taxon>
        <taxon>Tylenchina</taxon>
        <taxon>Panagrolaimomorpha</taxon>
        <taxon>Panagrolaimoidea</taxon>
        <taxon>Panagrolaimidae</taxon>
        <taxon>Panagrellus</taxon>
    </lineage>
</organism>
<feature type="domain" description="RING-type" evidence="6">
    <location>
        <begin position="108"/>
        <end position="149"/>
    </location>
</feature>
<evidence type="ECO:0000259" key="6">
    <source>
        <dbReference type="PROSITE" id="PS50089"/>
    </source>
</evidence>
<reference evidence="8" key="2">
    <citation type="submission" date="2020-10" db="UniProtKB">
        <authorList>
            <consortium name="WormBaseParasite"/>
        </authorList>
    </citation>
    <scope>IDENTIFICATION</scope>
</reference>
<dbReference type="Proteomes" id="UP000492821">
    <property type="component" value="Unassembled WGS sequence"/>
</dbReference>
<dbReference type="PROSITE" id="PS50089">
    <property type="entry name" value="ZF_RING_2"/>
    <property type="match status" value="2"/>
</dbReference>
<keyword evidence="7" id="KW-1185">Reference proteome</keyword>
<evidence type="ECO:0000256" key="4">
    <source>
        <dbReference type="PROSITE-ProRule" id="PRU00175"/>
    </source>
</evidence>
<evidence type="ECO:0000256" key="2">
    <source>
        <dbReference type="ARBA" id="ARBA00022771"/>
    </source>
</evidence>
<keyword evidence="5" id="KW-1133">Transmembrane helix</keyword>
<evidence type="ECO:0000313" key="7">
    <source>
        <dbReference type="Proteomes" id="UP000492821"/>
    </source>
</evidence>
<proteinExistence type="predicted"/>
<reference evidence="7" key="1">
    <citation type="journal article" date="2013" name="Genetics">
        <title>The draft genome and transcriptome of Panagrellus redivivus are shaped by the harsh demands of a free-living lifestyle.</title>
        <authorList>
            <person name="Srinivasan J."/>
            <person name="Dillman A.R."/>
            <person name="Macchietto M.G."/>
            <person name="Heikkinen L."/>
            <person name="Lakso M."/>
            <person name="Fracchia K.M."/>
            <person name="Antoshechkin I."/>
            <person name="Mortazavi A."/>
            <person name="Wong G."/>
            <person name="Sternberg P.W."/>
        </authorList>
    </citation>
    <scope>NUCLEOTIDE SEQUENCE [LARGE SCALE GENOMIC DNA]</scope>
    <source>
        <strain evidence="7">MT8872</strain>
    </source>
</reference>
<feature type="domain" description="RING-type" evidence="6">
    <location>
        <begin position="207"/>
        <end position="248"/>
    </location>
</feature>
<dbReference type="Pfam" id="PF13639">
    <property type="entry name" value="zf-RING_2"/>
    <property type="match status" value="2"/>
</dbReference>
<keyword evidence="1" id="KW-0479">Metal-binding</keyword>
<evidence type="ECO:0000256" key="5">
    <source>
        <dbReference type="SAM" id="Phobius"/>
    </source>
</evidence>
<dbReference type="InterPro" id="IPR013083">
    <property type="entry name" value="Znf_RING/FYVE/PHD"/>
</dbReference>
<dbReference type="SUPFAM" id="SSF57850">
    <property type="entry name" value="RING/U-box"/>
    <property type="match status" value="3"/>
</dbReference>
<dbReference type="InterPro" id="IPR017907">
    <property type="entry name" value="Znf_RING_CS"/>
</dbReference>
<keyword evidence="5" id="KW-0812">Transmembrane</keyword>
<dbReference type="InterPro" id="IPR001841">
    <property type="entry name" value="Znf_RING"/>
</dbReference>
<dbReference type="Gene3D" id="3.30.40.10">
    <property type="entry name" value="Zinc/RING finger domain, C3HC4 (zinc finger)"/>
    <property type="match status" value="3"/>
</dbReference>
<dbReference type="WBParaSite" id="Pan_g21772.t1">
    <property type="protein sequence ID" value="Pan_g21772.t1"/>
    <property type="gene ID" value="Pan_g21772"/>
</dbReference>
<dbReference type="AlphaFoldDB" id="A0A7E4VKV4"/>
<dbReference type="SMART" id="SM00184">
    <property type="entry name" value="RING"/>
    <property type="match status" value="3"/>
</dbReference>
<accession>A0A7E4VKV4</accession>
<keyword evidence="5" id="KW-0472">Membrane</keyword>
<dbReference type="InterPro" id="IPR027370">
    <property type="entry name" value="Znf-RING_euk"/>
</dbReference>
<keyword evidence="3" id="KW-0862">Zinc</keyword>
<dbReference type="Pfam" id="PF13445">
    <property type="entry name" value="zf-RING_UBOX"/>
    <property type="match status" value="1"/>
</dbReference>
<dbReference type="GO" id="GO:0061630">
    <property type="term" value="F:ubiquitin protein ligase activity"/>
    <property type="evidence" value="ECO:0007669"/>
    <property type="project" value="TreeGrafter"/>
</dbReference>
<evidence type="ECO:0000313" key="8">
    <source>
        <dbReference type="WBParaSite" id="Pan_g21772.t1"/>
    </source>
</evidence>
<name>A0A7E4VKV4_PANRE</name>
<dbReference type="PANTHER" id="PTHR23327">
    <property type="entry name" value="RING FINGER PROTEIN 127"/>
    <property type="match status" value="1"/>
</dbReference>
<protein>
    <submittedName>
        <fullName evidence="8">RING-type domain-containing protein</fullName>
    </submittedName>
</protein>
<dbReference type="GO" id="GO:0008270">
    <property type="term" value="F:zinc ion binding"/>
    <property type="evidence" value="ECO:0007669"/>
    <property type="project" value="UniProtKB-KW"/>
</dbReference>
<sequence>MTVTGLLFHNVLYSKHDNAAITMPCGHTFCKQCIEAATTLRQTIMCCDPLCKVSISTAFYQKNLALTSLLEKLNFLNEPSNQHILGDSDEDIIVLSKDDKRLLEFADCCICLERYAEGLHAPITTVCGHTFCSICAHRYGDQNRCPTCRTVFDRTVATHATDLILMNFLEKLNFLNEPSNQHILGKSDADIIVLSKNDDRLIEFAECCICFEKYNEDDYAPVTVLCGHTFCDVCVKRLGEEYRCPVCRTSLGKFFKEHKKDEILTRVDAGRAKPGPAGPGRAGPNGKFSYLFIFGMAAGLSLMAFRYSRSD</sequence>
<feature type="transmembrane region" description="Helical" evidence="5">
    <location>
        <begin position="288"/>
        <end position="305"/>
    </location>
</feature>
<evidence type="ECO:0000256" key="3">
    <source>
        <dbReference type="ARBA" id="ARBA00022833"/>
    </source>
</evidence>
<dbReference type="PANTHER" id="PTHR23327:SF42">
    <property type="entry name" value="LON PEPTIDASE N-TERMINAL DOMAIN AND RING FINGER PROTEIN C14F5.10C"/>
    <property type="match status" value="1"/>
</dbReference>